<dbReference type="GO" id="GO:0015031">
    <property type="term" value="P:protein transport"/>
    <property type="evidence" value="ECO:0007669"/>
    <property type="project" value="UniProtKB-KW"/>
</dbReference>
<evidence type="ECO:0000256" key="11">
    <source>
        <dbReference type="SAM" id="MobiDB-lite"/>
    </source>
</evidence>
<evidence type="ECO:0000256" key="9">
    <source>
        <dbReference type="ARBA" id="ARBA00023136"/>
    </source>
</evidence>
<keyword evidence="6" id="KW-0931">ER-Golgi transport</keyword>
<reference evidence="14 15" key="1">
    <citation type="submission" date="2017-03" db="EMBL/GenBank/DDBJ databases">
        <title>Genomes of endolithic fungi from Antarctica.</title>
        <authorList>
            <person name="Coleine C."/>
            <person name="Masonjones S."/>
            <person name="Stajich J.E."/>
        </authorList>
    </citation>
    <scope>NUCLEOTIDE SEQUENCE [LARGE SCALE GENOMIC DNA]</scope>
    <source>
        <strain evidence="14 15">CCFEE 5311</strain>
    </source>
</reference>
<feature type="region of interest" description="Disordered" evidence="11">
    <location>
        <begin position="258"/>
        <end position="291"/>
    </location>
</feature>
<dbReference type="GO" id="GO:0005789">
    <property type="term" value="C:endoplasmic reticulum membrane"/>
    <property type="evidence" value="ECO:0007669"/>
    <property type="project" value="UniProtKB-SubCell"/>
</dbReference>
<keyword evidence="16" id="KW-1185">Reference proteome</keyword>
<evidence type="ECO:0000313" key="14">
    <source>
        <dbReference type="EMBL" id="TKA26755.1"/>
    </source>
</evidence>
<feature type="compositionally biased region" description="Acidic residues" evidence="11">
    <location>
        <begin position="259"/>
        <end position="268"/>
    </location>
</feature>
<evidence type="ECO:0000256" key="7">
    <source>
        <dbReference type="ARBA" id="ARBA00022927"/>
    </source>
</evidence>
<evidence type="ECO:0000256" key="1">
    <source>
        <dbReference type="ARBA" id="ARBA00004477"/>
    </source>
</evidence>
<keyword evidence="3" id="KW-0813">Transport</keyword>
<evidence type="ECO:0000313" key="13">
    <source>
        <dbReference type="EMBL" id="KAK0998064.1"/>
    </source>
</evidence>
<keyword evidence="7" id="KW-0653">Protein transport</keyword>
<dbReference type="GO" id="GO:0016192">
    <property type="term" value="P:vesicle-mediated transport"/>
    <property type="evidence" value="ECO:0007669"/>
    <property type="project" value="UniProtKB-KW"/>
</dbReference>
<dbReference type="EMBL" id="NAJP01000135">
    <property type="protein sequence ID" value="TKA26755.1"/>
    <property type="molecule type" value="Genomic_DNA"/>
</dbReference>
<evidence type="ECO:0000256" key="6">
    <source>
        <dbReference type="ARBA" id="ARBA00022892"/>
    </source>
</evidence>
<feature type="region of interest" description="Disordered" evidence="11">
    <location>
        <begin position="313"/>
        <end position="387"/>
    </location>
</feature>
<comment type="subcellular location">
    <subcellularLocation>
        <location evidence="1">Endoplasmic reticulum membrane</location>
        <topology evidence="1">Multi-pass membrane protein</topology>
    </subcellularLocation>
</comment>
<evidence type="ECO:0000256" key="2">
    <source>
        <dbReference type="ARBA" id="ARBA00010120"/>
    </source>
</evidence>
<dbReference type="Pfam" id="PF00810">
    <property type="entry name" value="ER_lumen_recept"/>
    <property type="match status" value="1"/>
</dbReference>
<gene>
    <name evidence="14" type="ORF">B0A54_16673</name>
    <name evidence="13" type="ORF">LTR91_006529</name>
</gene>
<keyword evidence="10" id="KW-0675">Receptor</keyword>
<dbReference type="EMBL" id="JAUJLE010000044">
    <property type="protein sequence ID" value="KAK0998064.1"/>
    <property type="molecule type" value="Genomic_DNA"/>
</dbReference>
<evidence type="ECO:0000256" key="4">
    <source>
        <dbReference type="ARBA" id="ARBA00022692"/>
    </source>
</evidence>
<proteinExistence type="inferred from homology"/>
<organism evidence="14 15">
    <name type="scientific">Friedmanniomyces endolithicus</name>
    <dbReference type="NCBI Taxonomy" id="329885"/>
    <lineage>
        <taxon>Eukaryota</taxon>
        <taxon>Fungi</taxon>
        <taxon>Dikarya</taxon>
        <taxon>Ascomycota</taxon>
        <taxon>Pezizomycotina</taxon>
        <taxon>Dothideomycetes</taxon>
        <taxon>Dothideomycetidae</taxon>
        <taxon>Mycosphaerellales</taxon>
        <taxon>Teratosphaeriaceae</taxon>
        <taxon>Friedmanniomyces</taxon>
    </lineage>
</organism>
<dbReference type="InterPro" id="IPR000133">
    <property type="entry name" value="ER_ret_rcpt"/>
</dbReference>
<dbReference type="STRING" id="329885.A0A4U0TYA2"/>
<dbReference type="PRINTS" id="PR00660">
    <property type="entry name" value="ERLUMENR"/>
</dbReference>
<dbReference type="Proteomes" id="UP000310066">
    <property type="component" value="Unassembled WGS sequence"/>
</dbReference>
<keyword evidence="8 12" id="KW-1133">Transmembrane helix</keyword>
<sequence>MPTAGPADIFHILGDVSHTASKLILIHSIHSNQSAEGVSLLTQLLYILVFLTRYLDVFWVAPWRAVFWISPWWSWWNFTLKIFYIGSSAYIVWVMMRKFARTREKERGWRLAMGVLVGSIVAGPVVCRVVRGWEYTTKTEVLWTFSIILESLCILPQLLLLRQTTVPTVLDSFYLVTLGSYRFFYLIKWIVQSFTEDQYVDPIAVTFGIVQTALYLDFAWVYWTRQRVKLRGGGVVDGDDLSKSFLVRRFIGHERGSAEDEDLADEDASLARQENGTIPGPAARGGRSWGAHGISVSADDTLAEHDRIGIANRTTRGGMADPAAFEDEDDDADAPLPHSNAITVDTDAKARGEANNLAPEPVGEEGYSSDVLVGSSAEEWQENDGRQ</sequence>
<keyword evidence="5" id="KW-0256">Endoplasmic reticulum</keyword>
<feature type="compositionally biased region" description="Acidic residues" evidence="11">
    <location>
        <begin position="324"/>
        <end position="333"/>
    </location>
</feature>
<evidence type="ECO:0000256" key="10">
    <source>
        <dbReference type="ARBA" id="ARBA00023170"/>
    </source>
</evidence>
<comment type="similarity">
    <text evidence="2">Belongs to the ERD2 family.</text>
</comment>
<dbReference type="GO" id="GO:0046923">
    <property type="term" value="F:ER retention sequence binding"/>
    <property type="evidence" value="ECO:0007669"/>
    <property type="project" value="InterPro"/>
</dbReference>
<dbReference type="Proteomes" id="UP001175353">
    <property type="component" value="Unassembled WGS sequence"/>
</dbReference>
<dbReference type="GO" id="GO:0006621">
    <property type="term" value="P:protein retention in ER lumen"/>
    <property type="evidence" value="ECO:0007669"/>
    <property type="project" value="InterPro"/>
</dbReference>
<evidence type="ECO:0000313" key="15">
    <source>
        <dbReference type="Proteomes" id="UP000310066"/>
    </source>
</evidence>
<dbReference type="AlphaFoldDB" id="A0A4U0TYA2"/>
<evidence type="ECO:0008006" key="17">
    <source>
        <dbReference type="Google" id="ProtNLM"/>
    </source>
</evidence>
<dbReference type="PANTHER" id="PTHR10585">
    <property type="entry name" value="ER LUMEN PROTEIN RETAINING RECEPTOR"/>
    <property type="match status" value="1"/>
</dbReference>
<feature type="transmembrane region" description="Helical" evidence="12">
    <location>
        <begin position="203"/>
        <end position="223"/>
    </location>
</feature>
<reference evidence="13" key="2">
    <citation type="submission" date="2023-06" db="EMBL/GenBank/DDBJ databases">
        <title>Black Yeasts Isolated from many extreme environments.</title>
        <authorList>
            <person name="Coleine C."/>
            <person name="Stajich J.E."/>
            <person name="Selbmann L."/>
        </authorList>
    </citation>
    <scope>NUCLEOTIDE SEQUENCE</scope>
    <source>
        <strain evidence="13">CCFEE 5200</strain>
    </source>
</reference>
<feature type="transmembrane region" description="Helical" evidence="12">
    <location>
        <begin position="75"/>
        <end position="96"/>
    </location>
</feature>
<feature type="transmembrane region" description="Helical" evidence="12">
    <location>
        <begin position="173"/>
        <end position="191"/>
    </location>
</feature>
<evidence type="ECO:0000313" key="16">
    <source>
        <dbReference type="Proteomes" id="UP001175353"/>
    </source>
</evidence>
<evidence type="ECO:0000256" key="3">
    <source>
        <dbReference type="ARBA" id="ARBA00022448"/>
    </source>
</evidence>
<feature type="transmembrane region" description="Helical" evidence="12">
    <location>
        <begin position="108"/>
        <end position="126"/>
    </location>
</feature>
<accession>A0A4U0TYA2</accession>
<evidence type="ECO:0000256" key="8">
    <source>
        <dbReference type="ARBA" id="ARBA00022989"/>
    </source>
</evidence>
<keyword evidence="4 12" id="KW-0812">Transmembrane</keyword>
<evidence type="ECO:0000256" key="5">
    <source>
        <dbReference type="ARBA" id="ARBA00022824"/>
    </source>
</evidence>
<dbReference type="OrthoDB" id="7694678at2759"/>
<comment type="caution">
    <text evidence="14">The sequence shown here is derived from an EMBL/GenBank/DDBJ whole genome shotgun (WGS) entry which is preliminary data.</text>
</comment>
<keyword evidence="9 12" id="KW-0472">Membrane</keyword>
<feature type="transmembrane region" description="Helical" evidence="12">
    <location>
        <begin position="141"/>
        <end position="161"/>
    </location>
</feature>
<protein>
    <recommendedName>
        <fullName evidence="17">ER lumen protein-retaining receptor</fullName>
    </recommendedName>
</protein>
<evidence type="ECO:0000256" key="12">
    <source>
        <dbReference type="SAM" id="Phobius"/>
    </source>
</evidence>
<name>A0A4U0TYA2_9PEZI</name>